<dbReference type="VEuPathDB" id="VectorBase:MDOMA2_003270"/>
<dbReference type="GeneID" id="105262101"/>
<sequence length="401" mass="46484">MDLNIVLLIVCCSCYITTNVCGYCTYYYSHYESKRPKLYRNLGDRKELIPIEGLEYRIEEGDLITADCETRIPSINQGKGKGSSINLTCFRRDLFADGTKLRTILQTYCEPIYWNLFESSRPFDWCPTPLTSYLLARPLYNLYEYLAGVCYDAERQQILTVLYAEAHLGSKHKYPASLQYYSPKVEILDVPTKFGTRRINATHFNNSEIREWMQFYQYENHSLIQDDILYRQFYDKFGGLLELDWWPNFRAGNWLLYEQALREHIEADGATYDIMAGASGTVAVPSHENASRRENYAMLNVIYGENQQIPLYVWHYLKSQNENGSDVVVIGVNSPFGDFYKETDLIFCTDICHQIDWLQAVQSTFRNESMGLIFCCDANEVKQSKRLHGFPLGSSKMCSVT</sequence>
<organism evidence="2 3">
    <name type="scientific">Musca domestica</name>
    <name type="common">House fly</name>
    <dbReference type="NCBI Taxonomy" id="7370"/>
    <lineage>
        <taxon>Eukaryota</taxon>
        <taxon>Metazoa</taxon>
        <taxon>Ecdysozoa</taxon>
        <taxon>Arthropoda</taxon>
        <taxon>Hexapoda</taxon>
        <taxon>Insecta</taxon>
        <taxon>Pterygota</taxon>
        <taxon>Neoptera</taxon>
        <taxon>Endopterygota</taxon>
        <taxon>Diptera</taxon>
        <taxon>Brachycera</taxon>
        <taxon>Muscomorpha</taxon>
        <taxon>Muscoidea</taxon>
        <taxon>Muscidae</taxon>
        <taxon>Musca</taxon>
    </lineage>
</organism>
<dbReference type="SUPFAM" id="SSF54060">
    <property type="entry name" value="His-Me finger endonucleases"/>
    <property type="match status" value="1"/>
</dbReference>
<dbReference type="AlphaFoldDB" id="A0A9J7DKF0"/>
<dbReference type="Proteomes" id="UP001652621">
    <property type="component" value="Unplaced"/>
</dbReference>
<keyword evidence="2" id="KW-1185">Reference proteome</keyword>
<evidence type="ECO:0000313" key="3">
    <source>
        <dbReference type="RefSeq" id="XP_019894041.2"/>
    </source>
</evidence>
<gene>
    <name evidence="3" type="primary">LOC105262101</name>
</gene>
<keyword evidence="1" id="KW-0472">Membrane</keyword>
<keyword evidence="1" id="KW-0812">Transmembrane</keyword>
<feature type="transmembrane region" description="Helical" evidence="1">
    <location>
        <begin position="6"/>
        <end position="28"/>
    </location>
</feature>
<keyword evidence="1" id="KW-1133">Transmembrane helix</keyword>
<proteinExistence type="predicted"/>
<evidence type="ECO:0000313" key="2">
    <source>
        <dbReference type="Proteomes" id="UP001652621"/>
    </source>
</evidence>
<reference evidence="3" key="1">
    <citation type="submission" date="2025-08" db="UniProtKB">
        <authorList>
            <consortium name="RefSeq"/>
        </authorList>
    </citation>
    <scope>IDENTIFICATION</scope>
    <source>
        <strain evidence="3">Aabys</strain>
        <tissue evidence="3">Whole body</tissue>
    </source>
</reference>
<dbReference type="OrthoDB" id="7986954at2759"/>
<dbReference type="KEGG" id="mde:105262101"/>
<dbReference type="InterPro" id="IPR044925">
    <property type="entry name" value="His-Me_finger_sf"/>
</dbReference>
<accession>A0A9J7DKF0</accession>
<evidence type="ECO:0000256" key="1">
    <source>
        <dbReference type="SAM" id="Phobius"/>
    </source>
</evidence>
<name>A0A9J7DKF0_MUSDO</name>
<dbReference type="RefSeq" id="XP_019894041.2">
    <property type="nucleotide sequence ID" value="XM_020038482.2"/>
</dbReference>
<protein>
    <submittedName>
        <fullName evidence="3">Uncharacterized protein LOC105262101</fullName>
    </submittedName>
</protein>